<sequence>MGADIFDAVCQALGHDPGRVLSVRMNPRLVVVTTIDPAGHLCTVTCAPSDADSCVPPAGDGAPSADANSGSSGAGVRPGPT</sequence>
<dbReference type="RefSeq" id="WP_093584197.1">
    <property type="nucleotide sequence ID" value="NZ_FPBA01000031.1"/>
</dbReference>
<dbReference type="AlphaFoldDB" id="A0A1I7D243"/>
<organism evidence="2 3">
    <name type="scientific">Geodermatophilus amargosae</name>
    <dbReference type="NCBI Taxonomy" id="1296565"/>
    <lineage>
        <taxon>Bacteria</taxon>
        <taxon>Bacillati</taxon>
        <taxon>Actinomycetota</taxon>
        <taxon>Actinomycetes</taxon>
        <taxon>Geodermatophilales</taxon>
        <taxon>Geodermatophilaceae</taxon>
        <taxon>Geodermatophilus</taxon>
    </lineage>
</organism>
<gene>
    <name evidence="2" type="ORF">SAMN05660657_05184</name>
</gene>
<keyword evidence="3" id="KW-1185">Reference proteome</keyword>
<feature type="region of interest" description="Disordered" evidence="1">
    <location>
        <begin position="53"/>
        <end position="81"/>
    </location>
</feature>
<protein>
    <submittedName>
        <fullName evidence="2">Uncharacterized protein</fullName>
    </submittedName>
</protein>
<accession>A0A1I7D243</accession>
<evidence type="ECO:0000313" key="3">
    <source>
        <dbReference type="Proteomes" id="UP000199546"/>
    </source>
</evidence>
<evidence type="ECO:0000313" key="2">
    <source>
        <dbReference type="EMBL" id="SFU05666.1"/>
    </source>
</evidence>
<dbReference type="Proteomes" id="UP000199546">
    <property type="component" value="Unassembled WGS sequence"/>
</dbReference>
<proteinExistence type="predicted"/>
<evidence type="ECO:0000256" key="1">
    <source>
        <dbReference type="SAM" id="MobiDB-lite"/>
    </source>
</evidence>
<reference evidence="3" key="1">
    <citation type="submission" date="2016-10" db="EMBL/GenBank/DDBJ databases">
        <authorList>
            <person name="Varghese N."/>
            <person name="Submissions S."/>
        </authorList>
    </citation>
    <scope>NUCLEOTIDE SEQUENCE [LARGE SCALE GENOMIC DNA]</scope>
    <source>
        <strain evidence="3">DSM 46136</strain>
    </source>
</reference>
<dbReference type="OrthoDB" id="5198454at2"/>
<feature type="compositionally biased region" description="Low complexity" evidence="1">
    <location>
        <begin position="56"/>
        <end position="75"/>
    </location>
</feature>
<dbReference type="EMBL" id="FPBA01000031">
    <property type="protein sequence ID" value="SFU05666.1"/>
    <property type="molecule type" value="Genomic_DNA"/>
</dbReference>
<name>A0A1I7D243_9ACTN</name>